<dbReference type="EMBL" id="CP016070">
    <property type="protein sequence ID" value="AOW79311.1"/>
    <property type="molecule type" value="Genomic_DNA"/>
</dbReference>
<dbReference type="Pfam" id="PF07790">
    <property type="entry name" value="Pilin_N"/>
    <property type="match status" value="1"/>
</dbReference>
<sequence length="149" mass="15424">MMDTIRNKLDDRGVSPVIGVILMVAITVILAAVIGSFVLGIGGDLNTAEQASISFSDHSGDASAGEYFVLSHNGGDTITDGEIIVRNESGNQGTNDTFGEFAPGDTLSVGNDSAAADVLIETDLADDKEYTIQVLSGDSVIAQSTVELE</sequence>
<dbReference type="NCBIfam" id="TIGR02537">
    <property type="entry name" value="arch_flag_Nterm"/>
    <property type="match status" value="1"/>
</dbReference>
<dbReference type="AlphaFoldDB" id="A0A1D8S1W4"/>
<accession>A0A1D8S1W4</accession>
<keyword evidence="1" id="KW-0812">Transmembrane</keyword>
<reference evidence="3 4" key="1">
    <citation type="submission" date="2016-06" db="EMBL/GenBank/DDBJ databases">
        <title>Discovery of anaerobic lithoheterotrophic haloarchaeon capable of sulfur respiration by hydrogen and formate.</title>
        <authorList>
            <person name="Sorokin D.Y."/>
            <person name="Kublanov I.V."/>
            <person name="Roman P."/>
            <person name="Sinninghe Damste J.S."/>
            <person name="Golyshin P.N."/>
            <person name="Rojo D."/>
            <person name="Ciordia S."/>
            <person name="Mena Md.C."/>
            <person name="Ferrer M."/>
            <person name="Smedile F."/>
            <person name="Messina E."/>
            <person name="La Cono V."/>
            <person name="Yakimov M.M."/>
        </authorList>
    </citation>
    <scope>NUCLEOTIDE SEQUENCE [LARGE SCALE GENOMIC DNA]</scope>
    <source>
        <strain evidence="3 4">HTSR1</strain>
    </source>
</reference>
<evidence type="ECO:0000256" key="1">
    <source>
        <dbReference type="SAM" id="Phobius"/>
    </source>
</evidence>
<evidence type="ECO:0000313" key="4">
    <source>
        <dbReference type="Proteomes" id="UP000185608"/>
    </source>
</evidence>
<organism evidence="3 4">
    <name type="scientific">Halodesulfurarchaeum formicicum</name>
    <dbReference type="NCBI Taxonomy" id="1873524"/>
    <lineage>
        <taxon>Archaea</taxon>
        <taxon>Methanobacteriati</taxon>
        <taxon>Methanobacteriota</taxon>
        <taxon>Stenosarchaea group</taxon>
        <taxon>Halobacteria</taxon>
        <taxon>Halobacteriales</taxon>
        <taxon>Halobacteriaceae</taxon>
        <taxon>Halodesulfurarchaeum</taxon>
    </lineage>
</organism>
<gene>
    <name evidence="3" type="ORF">HTSR_0101</name>
</gene>
<dbReference type="RefSeq" id="WP_083258755.1">
    <property type="nucleotide sequence ID" value="NZ_CP016070.1"/>
</dbReference>
<dbReference type="InterPro" id="IPR012859">
    <property type="entry name" value="Pilin_N_archaeal"/>
</dbReference>
<keyword evidence="1" id="KW-1133">Transmembrane helix</keyword>
<feature type="transmembrane region" description="Helical" evidence="1">
    <location>
        <begin position="20"/>
        <end position="42"/>
    </location>
</feature>
<dbReference type="KEGG" id="halh:HTSR_0101"/>
<dbReference type="InterPro" id="IPR013373">
    <property type="entry name" value="Flagellin/pilin_N_arc"/>
</dbReference>
<protein>
    <recommendedName>
        <fullName evidence="2">Archaeal Type IV pilin N-terminal domain-containing protein</fullName>
    </recommendedName>
</protein>
<name>A0A1D8S1W4_9EURY</name>
<dbReference type="PANTHER" id="PTHR38138">
    <property type="entry name" value="VNG6441H"/>
    <property type="match status" value="1"/>
</dbReference>
<keyword evidence="1" id="KW-0472">Membrane</keyword>
<evidence type="ECO:0000259" key="2">
    <source>
        <dbReference type="Pfam" id="PF07790"/>
    </source>
</evidence>
<evidence type="ECO:0000313" key="3">
    <source>
        <dbReference type="EMBL" id="AOW79311.1"/>
    </source>
</evidence>
<proteinExistence type="predicted"/>
<feature type="domain" description="Archaeal Type IV pilin N-terminal" evidence="2">
    <location>
        <begin position="12"/>
        <end position="85"/>
    </location>
</feature>
<dbReference type="PANTHER" id="PTHR38138:SF1">
    <property type="entry name" value="ARCHAEAL TYPE IV PILIN N-TERMINAL DOMAIN-CONTAINING PROTEIN"/>
    <property type="match status" value="1"/>
</dbReference>
<dbReference type="PATRIC" id="fig|1855411.3.peg.101"/>
<dbReference type="Proteomes" id="UP000185608">
    <property type="component" value="Chromosome"/>
</dbReference>
<dbReference type="GeneID" id="29828120"/>